<evidence type="ECO:0000256" key="1">
    <source>
        <dbReference type="ARBA" id="ARBA00010641"/>
    </source>
</evidence>
<reference evidence="7" key="1">
    <citation type="submission" date="2019-11" db="EMBL/GenBank/DDBJ databases">
        <authorList>
            <person name="Feng L."/>
        </authorList>
    </citation>
    <scope>NUCLEOTIDE SEQUENCE</scope>
    <source>
        <strain evidence="7">PclaraLFYP37</strain>
    </source>
</reference>
<dbReference type="Pfam" id="PF08281">
    <property type="entry name" value="Sigma70_r4_2"/>
    <property type="match status" value="1"/>
</dbReference>
<evidence type="ECO:0000256" key="2">
    <source>
        <dbReference type="ARBA" id="ARBA00023015"/>
    </source>
</evidence>
<feature type="domain" description="RNA polymerase sigma factor 70 region 4 type 2" evidence="6">
    <location>
        <begin position="122"/>
        <end position="172"/>
    </location>
</feature>
<dbReference type="GO" id="GO:0006352">
    <property type="term" value="P:DNA-templated transcription initiation"/>
    <property type="evidence" value="ECO:0007669"/>
    <property type="project" value="InterPro"/>
</dbReference>
<dbReference type="AlphaFoldDB" id="A0A6N3EYY9"/>
<evidence type="ECO:0000259" key="6">
    <source>
        <dbReference type="Pfam" id="PF08281"/>
    </source>
</evidence>
<dbReference type="InterPro" id="IPR007627">
    <property type="entry name" value="RNA_pol_sigma70_r2"/>
</dbReference>
<dbReference type="CDD" id="cd06171">
    <property type="entry name" value="Sigma70_r4"/>
    <property type="match status" value="1"/>
</dbReference>
<organism evidence="7">
    <name type="scientific">Paraprevotella clara</name>
    <dbReference type="NCBI Taxonomy" id="454154"/>
    <lineage>
        <taxon>Bacteria</taxon>
        <taxon>Pseudomonadati</taxon>
        <taxon>Bacteroidota</taxon>
        <taxon>Bacteroidia</taxon>
        <taxon>Bacteroidales</taxon>
        <taxon>Prevotellaceae</taxon>
        <taxon>Paraprevotella</taxon>
    </lineage>
</organism>
<sequence>MTRIGNGGEQDLVRDIQRGDRVAMKLLYCRYAGCLTAVCSRYVACMDDVRDVLQDCFVKIFTSIHGFEWRGEGSLRGWMVRIVVNESLKFLKRNRQLESLDDGWDVPDTVEDEPDAEDIPSEVLQEMICRLPAGYRAVFNLYVFEKKSHKEIAAMLNIKESTSASQLHRAKAVLAKEVQRYKAQVNGR</sequence>
<evidence type="ECO:0000259" key="5">
    <source>
        <dbReference type="Pfam" id="PF04542"/>
    </source>
</evidence>
<dbReference type="InterPro" id="IPR039425">
    <property type="entry name" value="RNA_pol_sigma-70-like"/>
</dbReference>
<keyword evidence="2" id="KW-0805">Transcription regulation</keyword>
<dbReference type="GO" id="GO:0016987">
    <property type="term" value="F:sigma factor activity"/>
    <property type="evidence" value="ECO:0007669"/>
    <property type="project" value="UniProtKB-KW"/>
</dbReference>
<dbReference type="InterPro" id="IPR014284">
    <property type="entry name" value="RNA_pol_sigma-70_dom"/>
</dbReference>
<dbReference type="InterPro" id="IPR036388">
    <property type="entry name" value="WH-like_DNA-bd_sf"/>
</dbReference>
<protein>
    <submittedName>
        <fullName evidence="7">ECF RNA polymerase sigma-E factor</fullName>
    </submittedName>
</protein>
<dbReference type="PANTHER" id="PTHR43133:SF46">
    <property type="entry name" value="RNA POLYMERASE SIGMA-70 FACTOR ECF SUBFAMILY"/>
    <property type="match status" value="1"/>
</dbReference>
<keyword evidence="3" id="KW-0731">Sigma factor</keyword>
<evidence type="ECO:0000313" key="7">
    <source>
        <dbReference type="EMBL" id="VYU44963.1"/>
    </source>
</evidence>
<accession>A0A6N3EYY9</accession>
<evidence type="ECO:0000256" key="4">
    <source>
        <dbReference type="ARBA" id="ARBA00023163"/>
    </source>
</evidence>
<dbReference type="InterPro" id="IPR013249">
    <property type="entry name" value="RNA_pol_sigma70_r4_t2"/>
</dbReference>
<dbReference type="GeneID" id="93556523"/>
<comment type="similarity">
    <text evidence="1">Belongs to the sigma-70 factor family. ECF subfamily.</text>
</comment>
<evidence type="ECO:0000256" key="3">
    <source>
        <dbReference type="ARBA" id="ARBA00023082"/>
    </source>
</evidence>
<dbReference type="NCBIfam" id="TIGR02937">
    <property type="entry name" value="sigma70-ECF"/>
    <property type="match status" value="1"/>
</dbReference>
<dbReference type="GO" id="GO:0003677">
    <property type="term" value="F:DNA binding"/>
    <property type="evidence" value="ECO:0007669"/>
    <property type="project" value="InterPro"/>
</dbReference>
<dbReference type="SUPFAM" id="SSF88946">
    <property type="entry name" value="Sigma2 domain of RNA polymerase sigma factors"/>
    <property type="match status" value="1"/>
</dbReference>
<keyword evidence="4" id="KW-0804">Transcription</keyword>
<dbReference type="RefSeq" id="WP_008618164.1">
    <property type="nucleotide sequence ID" value="NZ_CABMOJ010000015.1"/>
</dbReference>
<dbReference type="Gene3D" id="1.10.1740.10">
    <property type="match status" value="1"/>
</dbReference>
<dbReference type="PANTHER" id="PTHR43133">
    <property type="entry name" value="RNA POLYMERASE ECF-TYPE SIGMA FACTO"/>
    <property type="match status" value="1"/>
</dbReference>
<dbReference type="InterPro" id="IPR013324">
    <property type="entry name" value="RNA_pol_sigma_r3/r4-like"/>
</dbReference>
<gene>
    <name evidence="7" type="primary">rpoE_2</name>
    <name evidence="7" type="ORF">PCLFYP37_02941</name>
</gene>
<feature type="domain" description="RNA polymerase sigma-70 region 2" evidence="5">
    <location>
        <begin position="27"/>
        <end position="95"/>
    </location>
</feature>
<name>A0A6N3EYY9_9BACT</name>
<dbReference type="EMBL" id="CACRUT010000016">
    <property type="protein sequence ID" value="VYU44963.1"/>
    <property type="molecule type" value="Genomic_DNA"/>
</dbReference>
<proteinExistence type="inferred from homology"/>
<dbReference type="Gene3D" id="1.10.10.10">
    <property type="entry name" value="Winged helix-like DNA-binding domain superfamily/Winged helix DNA-binding domain"/>
    <property type="match status" value="1"/>
</dbReference>
<dbReference type="InterPro" id="IPR013325">
    <property type="entry name" value="RNA_pol_sigma_r2"/>
</dbReference>
<dbReference type="Pfam" id="PF04542">
    <property type="entry name" value="Sigma70_r2"/>
    <property type="match status" value="1"/>
</dbReference>
<dbReference type="SUPFAM" id="SSF88659">
    <property type="entry name" value="Sigma3 and sigma4 domains of RNA polymerase sigma factors"/>
    <property type="match status" value="1"/>
</dbReference>